<dbReference type="EC" id="2.7.4.-" evidence="4"/>
<dbReference type="InterPro" id="IPR022486">
    <property type="entry name" value="PPK2_PA0141"/>
</dbReference>
<evidence type="ECO:0000313" key="8">
    <source>
        <dbReference type="Proteomes" id="UP000266649"/>
    </source>
</evidence>
<dbReference type="InterPro" id="IPR027417">
    <property type="entry name" value="P-loop_NTPase"/>
</dbReference>
<dbReference type="PIRSF" id="PIRSF028756">
    <property type="entry name" value="PPK2_prd"/>
    <property type="match status" value="1"/>
</dbReference>
<dbReference type="NCBIfam" id="TIGR03707">
    <property type="entry name" value="PPK2_P_aer"/>
    <property type="match status" value="1"/>
</dbReference>
<gene>
    <name evidence="7" type="primary">ppk2</name>
    <name evidence="7" type="ORF">D2N39_13820</name>
</gene>
<accession>A0A398BTW6</accession>
<evidence type="ECO:0000256" key="4">
    <source>
        <dbReference type="RuleBase" id="RU369062"/>
    </source>
</evidence>
<sequence length="293" mass="33416">MDLPFDGAISRYFKEDAPKAVRKAIEQGGKDDILSKGYAYREEISKKDYEARMDALQPQLVRLQSDIKATGKRVILVFEGRDAAGKGGTIKALTENLNPRGAQVVALSKPSDRESSQWYFQRYIDWFPAAGEMVIFDRSWYNRAIVEPVFGFCTQNQKESFFRQLPEFEQMIVQEGITFLKFWLDVSQPEQLRRMLARESDPLKQWKLSPIDVEGLTKWQPYCEAIAETFERSHTGFAPWTVIRSDDKKRARIATIQTVLNALEFKGKDRGAIGQPDPAICGGPEMWSDGADD</sequence>
<dbReference type="PANTHER" id="PTHR34383:SF1">
    <property type="entry name" value="ADP-POLYPHOSPHATE PHOSPHOTRANSFERASE"/>
    <property type="match status" value="1"/>
</dbReference>
<evidence type="ECO:0000256" key="2">
    <source>
        <dbReference type="ARBA" id="ARBA00022679"/>
    </source>
</evidence>
<keyword evidence="3 4" id="KW-0418">Kinase</keyword>
<dbReference type="AlphaFoldDB" id="A0A398BTW6"/>
<comment type="subunit">
    <text evidence="4">Homotetramer.</text>
</comment>
<protein>
    <recommendedName>
        <fullName evidence="4">ADP/GDP-polyphosphate phosphotransferase</fullName>
        <ecNumber evidence="4">2.7.4.-</ecNumber>
    </recommendedName>
    <alternativeName>
        <fullName evidence="4">Polyphosphate kinase PPK2</fullName>
    </alternativeName>
</protein>
<evidence type="ECO:0000259" key="6">
    <source>
        <dbReference type="Pfam" id="PF03976"/>
    </source>
</evidence>
<dbReference type="RefSeq" id="WP_119135356.1">
    <property type="nucleotide sequence ID" value="NZ_QXXQ01000007.1"/>
</dbReference>
<dbReference type="Proteomes" id="UP000266649">
    <property type="component" value="Unassembled WGS sequence"/>
</dbReference>
<dbReference type="InterPro" id="IPR022488">
    <property type="entry name" value="PPK2-related"/>
</dbReference>
<evidence type="ECO:0000256" key="1">
    <source>
        <dbReference type="ARBA" id="ARBA00009924"/>
    </source>
</evidence>
<evidence type="ECO:0000256" key="5">
    <source>
        <dbReference type="SAM" id="MobiDB-lite"/>
    </source>
</evidence>
<comment type="caution">
    <text evidence="7">The sequence shown here is derived from an EMBL/GenBank/DDBJ whole genome shotgun (WGS) entry which is preliminary data.</text>
</comment>
<dbReference type="PANTHER" id="PTHR34383">
    <property type="entry name" value="POLYPHOSPHATE:AMP PHOSPHOTRANSFERASE-RELATED"/>
    <property type="match status" value="1"/>
</dbReference>
<reference evidence="7 8" key="1">
    <citation type="submission" date="2018-09" db="EMBL/GenBank/DDBJ databases">
        <title>Gemmobacter lutimaris sp. nov., a marine bacterium isolated from tidal flat.</title>
        <authorList>
            <person name="Lee D.W."/>
            <person name="Yoo Y."/>
            <person name="Kim J.-J."/>
            <person name="Kim B.S."/>
        </authorList>
    </citation>
    <scope>NUCLEOTIDE SEQUENCE [LARGE SCALE GENOMIC DNA]</scope>
    <source>
        <strain evidence="7 8">YJ-T1-11</strain>
    </source>
</reference>
<feature type="domain" description="Polyphosphate kinase-2-related" evidence="6">
    <location>
        <begin position="44"/>
        <end position="269"/>
    </location>
</feature>
<feature type="region of interest" description="Disordered" evidence="5">
    <location>
        <begin position="274"/>
        <end position="293"/>
    </location>
</feature>
<dbReference type="GO" id="GO:0006793">
    <property type="term" value="P:phosphorus metabolic process"/>
    <property type="evidence" value="ECO:0007669"/>
    <property type="project" value="InterPro"/>
</dbReference>
<comment type="similarity">
    <text evidence="1 4">Belongs to the polyphosphate kinase 2 (PPK2) family. Class I subfamily.</text>
</comment>
<name>A0A398BTW6_9RHOB</name>
<proteinExistence type="inferred from homology"/>
<dbReference type="OrthoDB" id="9775224at2"/>
<dbReference type="SUPFAM" id="SSF52540">
    <property type="entry name" value="P-loop containing nucleoside triphosphate hydrolases"/>
    <property type="match status" value="1"/>
</dbReference>
<dbReference type="EMBL" id="QXXQ01000007">
    <property type="protein sequence ID" value="RID91320.1"/>
    <property type="molecule type" value="Genomic_DNA"/>
</dbReference>
<evidence type="ECO:0000256" key="3">
    <source>
        <dbReference type="ARBA" id="ARBA00022777"/>
    </source>
</evidence>
<evidence type="ECO:0000313" key="7">
    <source>
        <dbReference type="EMBL" id="RID91320.1"/>
    </source>
</evidence>
<dbReference type="Pfam" id="PF03976">
    <property type="entry name" value="PPK2"/>
    <property type="match status" value="1"/>
</dbReference>
<keyword evidence="2 4" id="KW-0808">Transferase</keyword>
<dbReference type="InterPro" id="IPR016898">
    <property type="entry name" value="Polyphosphate_phosphotransfera"/>
</dbReference>
<dbReference type="GO" id="GO:0008976">
    <property type="term" value="F:polyphosphate kinase activity"/>
    <property type="evidence" value="ECO:0007669"/>
    <property type="project" value="UniProtKB-UniRule"/>
</dbReference>
<comment type="function">
    <text evidence="4">Uses inorganic polyphosphate (polyP) as a donor to convert GDP to GTP or ADP to ATP.</text>
</comment>
<organism evidence="7 8">
    <name type="scientific">Gemmobacter lutimaris</name>
    <dbReference type="NCBI Taxonomy" id="2306023"/>
    <lineage>
        <taxon>Bacteria</taxon>
        <taxon>Pseudomonadati</taxon>
        <taxon>Pseudomonadota</taxon>
        <taxon>Alphaproteobacteria</taxon>
        <taxon>Rhodobacterales</taxon>
        <taxon>Paracoccaceae</taxon>
        <taxon>Gemmobacter</taxon>
    </lineage>
</organism>
<keyword evidence="8" id="KW-1185">Reference proteome</keyword>
<dbReference type="Gene3D" id="3.40.50.300">
    <property type="entry name" value="P-loop containing nucleotide triphosphate hydrolases"/>
    <property type="match status" value="1"/>
</dbReference>